<dbReference type="RefSeq" id="WP_253836620.1">
    <property type="nucleotide sequence ID" value="NZ_JAMTCS010000008.1"/>
</dbReference>
<evidence type="ECO:0000313" key="10">
    <source>
        <dbReference type="Proteomes" id="UP001139493"/>
    </source>
</evidence>
<dbReference type="GO" id="GO:0022857">
    <property type="term" value="F:transmembrane transporter activity"/>
    <property type="evidence" value="ECO:0007669"/>
    <property type="project" value="InterPro"/>
</dbReference>
<evidence type="ECO:0000256" key="4">
    <source>
        <dbReference type="ARBA" id="ARBA00022989"/>
    </source>
</evidence>
<feature type="domain" description="Major facilitator superfamily (MFS) profile" evidence="8">
    <location>
        <begin position="52"/>
        <end position="464"/>
    </location>
</feature>
<evidence type="ECO:0000256" key="2">
    <source>
        <dbReference type="ARBA" id="ARBA00022448"/>
    </source>
</evidence>
<dbReference type="AlphaFoldDB" id="A0A9X2GA92"/>
<evidence type="ECO:0000256" key="1">
    <source>
        <dbReference type="ARBA" id="ARBA00004651"/>
    </source>
</evidence>
<feature type="transmembrane region" description="Helical" evidence="7">
    <location>
        <begin position="349"/>
        <end position="367"/>
    </location>
</feature>
<keyword evidence="4 7" id="KW-1133">Transmembrane helix</keyword>
<protein>
    <submittedName>
        <fullName evidence="9">MFS transporter, UMF1 family</fullName>
    </submittedName>
</protein>
<feature type="transmembrane region" description="Helical" evidence="7">
    <location>
        <begin position="284"/>
        <end position="307"/>
    </location>
</feature>
<dbReference type="PANTHER" id="PTHR23519:SF1">
    <property type="entry name" value="AUTOPHAGY-RELATED PROTEIN 22"/>
    <property type="match status" value="1"/>
</dbReference>
<proteinExistence type="predicted"/>
<gene>
    <name evidence="9" type="ORF">APR03_002822</name>
</gene>
<feature type="transmembrane region" description="Helical" evidence="7">
    <location>
        <begin position="224"/>
        <end position="248"/>
    </location>
</feature>
<feature type="region of interest" description="Disordered" evidence="6">
    <location>
        <begin position="1"/>
        <end position="28"/>
    </location>
</feature>
<evidence type="ECO:0000256" key="3">
    <source>
        <dbReference type="ARBA" id="ARBA00022692"/>
    </source>
</evidence>
<feature type="compositionally biased region" description="Low complexity" evidence="6">
    <location>
        <begin position="469"/>
        <end position="480"/>
    </location>
</feature>
<dbReference type="Pfam" id="PF11700">
    <property type="entry name" value="ATG22"/>
    <property type="match status" value="1"/>
</dbReference>
<dbReference type="GO" id="GO:0005886">
    <property type="term" value="C:plasma membrane"/>
    <property type="evidence" value="ECO:0007669"/>
    <property type="project" value="UniProtKB-SubCell"/>
</dbReference>
<feature type="transmembrane region" description="Helical" evidence="7">
    <location>
        <begin position="191"/>
        <end position="212"/>
    </location>
</feature>
<organism evidence="9 10">
    <name type="scientific">Promicromonospora thailandica</name>
    <dbReference type="NCBI Taxonomy" id="765201"/>
    <lineage>
        <taxon>Bacteria</taxon>
        <taxon>Bacillati</taxon>
        <taxon>Actinomycetota</taxon>
        <taxon>Actinomycetes</taxon>
        <taxon>Micrococcales</taxon>
        <taxon>Promicromonosporaceae</taxon>
        <taxon>Promicromonospora</taxon>
    </lineage>
</organism>
<feature type="region of interest" description="Disordered" evidence="6">
    <location>
        <begin position="465"/>
        <end position="492"/>
    </location>
</feature>
<evidence type="ECO:0000259" key="8">
    <source>
        <dbReference type="PROSITE" id="PS50850"/>
    </source>
</evidence>
<dbReference type="PANTHER" id="PTHR23519">
    <property type="entry name" value="AUTOPHAGY-RELATED PROTEIN 22"/>
    <property type="match status" value="1"/>
</dbReference>
<comment type="caution">
    <text evidence="9">The sequence shown here is derived from an EMBL/GenBank/DDBJ whole genome shotgun (WGS) entry which is preliminary data.</text>
</comment>
<dbReference type="PROSITE" id="PS50850">
    <property type="entry name" value="MFS"/>
    <property type="match status" value="1"/>
</dbReference>
<feature type="transmembrane region" description="Helical" evidence="7">
    <location>
        <begin position="125"/>
        <end position="144"/>
    </location>
</feature>
<keyword evidence="3 7" id="KW-0812">Transmembrane</keyword>
<evidence type="ECO:0000256" key="7">
    <source>
        <dbReference type="SAM" id="Phobius"/>
    </source>
</evidence>
<comment type="subcellular location">
    <subcellularLocation>
        <location evidence="1">Cell membrane</location>
        <topology evidence="1">Multi-pass membrane protein</topology>
    </subcellularLocation>
</comment>
<dbReference type="InterPro" id="IPR036259">
    <property type="entry name" value="MFS_trans_sf"/>
</dbReference>
<feature type="transmembrane region" description="Helical" evidence="7">
    <location>
        <begin position="319"/>
        <end position="337"/>
    </location>
</feature>
<feature type="transmembrane region" description="Helical" evidence="7">
    <location>
        <begin position="426"/>
        <end position="459"/>
    </location>
</feature>
<feature type="compositionally biased region" description="Basic and acidic residues" evidence="6">
    <location>
        <begin position="1"/>
        <end position="10"/>
    </location>
</feature>
<sequence length="492" mass="51313">MTDARQRPDDPASGPTAPTPTTGLELREDARIPRRQVISWALWDWGTQPFNTVILTFVFTALYLTTEAFLEPGVAALGKADPAYQRGLADLSSGVGLWNTLAGLLILVLAPVLGQRADASGRRKAWLAGGTGGMVLCMLALWFVEADPAYFVLGAALIGLGSVLNEIAGVNYNAMMVSVATPRTVGRVSGLGWGLGYVGGILALVFVVVANASDWWGMPTDNGLAFRVIAVGCALWALAFAWPVLAFVPELPATKGRTPVGFFTSYVVLFHDIKALWHTSRRTFWFLLASAVFRDGLSGVFAFGAIIGGVSFGFSSDQVIVFGIAANLVAGVSTVLVGRADDRFGPRSVILTTLAVIVVAGLGVVFLRDLGPVVYWVGGLILSACVGPAQAASRSYLARVTPAGKESEIFGLYATTGRASSWMSSALWTIIIAATGATIWGTLGIIAVVLVGLVLMWFVREAPVGSGSGSSSATPASGTGRPADPGAAASRG</sequence>
<keyword evidence="2" id="KW-0813">Transport</keyword>
<dbReference type="SUPFAM" id="SSF103473">
    <property type="entry name" value="MFS general substrate transporter"/>
    <property type="match status" value="1"/>
</dbReference>
<accession>A0A9X2GA92</accession>
<feature type="transmembrane region" description="Helical" evidence="7">
    <location>
        <begin position="150"/>
        <end position="170"/>
    </location>
</feature>
<evidence type="ECO:0000256" key="5">
    <source>
        <dbReference type="ARBA" id="ARBA00023136"/>
    </source>
</evidence>
<evidence type="ECO:0000313" key="9">
    <source>
        <dbReference type="EMBL" id="MCP2265466.1"/>
    </source>
</evidence>
<name>A0A9X2GA92_9MICO</name>
<keyword evidence="10" id="KW-1185">Reference proteome</keyword>
<feature type="transmembrane region" description="Helical" evidence="7">
    <location>
        <begin position="95"/>
        <end position="113"/>
    </location>
</feature>
<dbReference type="Gene3D" id="1.20.1250.20">
    <property type="entry name" value="MFS general substrate transporter like domains"/>
    <property type="match status" value="2"/>
</dbReference>
<feature type="transmembrane region" description="Helical" evidence="7">
    <location>
        <begin position="373"/>
        <end position="392"/>
    </location>
</feature>
<reference evidence="9" key="1">
    <citation type="submission" date="2022-06" db="EMBL/GenBank/DDBJ databases">
        <title>Genomic Encyclopedia of Archaeal and Bacterial Type Strains, Phase II (KMG-II): from individual species to whole genera.</title>
        <authorList>
            <person name="Goeker M."/>
        </authorList>
    </citation>
    <scope>NUCLEOTIDE SEQUENCE</scope>
    <source>
        <strain evidence="9">DSM 26652</strain>
    </source>
</reference>
<dbReference type="Proteomes" id="UP001139493">
    <property type="component" value="Unassembled WGS sequence"/>
</dbReference>
<dbReference type="InterPro" id="IPR024671">
    <property type="entry name" value="Atg22-like"/>
</dbReference>
<dbReference type="InterPro" id="IPR050495">
    <property type="entry name" value="ATG22/LtaA_families"/>
</dbReference>
<feature type="compositionally biased region" description="Low complexity" evidence="6">
    <location>
        <begin position="11"/>
        <end position="23"/>
    </location>
</feature>
<dbReference type="EMBL" id="JAMTCS010000008">
    <property type="protein sequence ID" value="MCP2265466.1"/>
    <property type="molecule type" value="Genomic_DNA"/>
</dbReference>
<keyword evidence="5 7" id="KW-0472">Membrane</keyword>
<evidence type="ECO:0000256" key="6">
    <source>
        <dbReference type="SAM" id="MobiDB-lite"/>
    </source>
</evidence>
<dbReference type="InterPro" id="IPR020846">
    <property type="entry name" value="MFS_dom"/>
</dbReference>